<evidence type="ECO:0000313" key="3">
    <source>
        <dbReference type="Proteomes" id="UP000037442"/>
    </source>
</evidence>
<name>A0A0L7MG04_COMTE</name>
<feature type="transmembrane region" description="Helical" evidence="1">
    <location>
        <begin position="124"/>
        <end position="144"/>
    </location>
</feature>
<dbReference type="EMBL" id="JNVD01000021">
    <property type="protein sequence ID" value="KOC20844.1"/>
    <property type="molecule type" value="Genomic_DNA"/>
</dbReference>
<reference evidence="3" key="1">
    <citation type="submission" date="2014-06" db="EMBL/GenBank/DDBJ databases">
        <title>Draft genome sequence of C. testosteroni WDL7.</title>
        <authorList>
            <person name="Wu Y."/>
            <person name="Seshan H."/>
            <person name="Arumugam K."/>
        </authorList>
    </citation>
    <scope>NUCLEOTIDE SEQUENCE [LARGE SCALE GENOMIC DNA]</scope>
    <source>
        <strain evidence="3">WDL7</strain>
    </source>
</reference>
<comment type="caution">
    <text evidence="2">The sequence shown here is derived from an EMBL/GenBank/DDBJ whole genome shotgun (WGS) entry which is preliminary data.</text>
</comment>
<keyword evidence="1" id="KW-1133">Transmembrane helix</keyword>
<protein>
    <submittedName>
        <fullName evidence="2">Uncharacterized protein</fullName>
    </submittedName>
</protein>
<accession>A0A0L7MG04</accession>
<evidence type="ECO:0000313" key="2">
    <source>
        <dbReference type="EMBL" id="KOC20844.1"/>
    </source>
</evidence>
<keyword evidence="1" id="KW-0812">Transmembrane</keyword>
<proteinExistence type="predicted"/>
<dbReference type="PATRIC" id="fig|285.49.peg.2230"/>
<dbReference type="RefSeq" id="WP_053283488.1">
    <property type="nucleotide sequence ID" value="NZ_JNVD01000021.1"/>
</dbReference>
<organism evidence="2 3">
    <name type="scientific">Comamonas testosteroni</name>
    <name type="common">Pseudomonas testosteroni</name>
    <dbReference type="NCBI Taxonomy" id="285"/>
    <lineage>
        <taxon>Bacteria</taxon>
        <taxon>Pseudomonadati</taxon>
        <taxon>Pseudomonadota</taxon>
        <taxon>Betaproteobacteria</taxon>
        <taxon>Burkholderiales</taxon>
        <taxon>Comamonadaceae</taxon>
        <taxon>Comamonas</taxon>
    </lineage>
</organism>
<sequence>MFSLGLFGILLIAAVPLLAIYAFAGLALKIAVVVTNHSSAPVSFDARNGSVISISLFAWLASVVLFGLCGALNYWFTQYSGDTILRLYPLLQLLASFALFYGFLVNRVSTKRTAEPTTAGTRRLWTLLVSVVPTILQLAAGNVWHLSRGTP</sequence>
<gene>
    <name evidence="2" type="ORF">GL58_10805</name>
</gene>
<dbReference type="Proteomes" id="UP000037442">
    <property type="component" value="Unassembled WGS sequence"/>
</dbReference>
<evidence type="ECO:0000256" key="1">
    <source>
        <dbReference type="SAM" id="Phobius"/>
    </source>
</evidence>
<feature type="transmembrane region" description="Helical" evidence="1">
    <location>
        <begin position="51"/>
        <end position="75"/>
    </location>
</feature>
<feature type="transmembrane region" description="Helical" evidence="1">
    <location>
        <begin position="87"/>
        <end position="104"/>
    </location>
</feature>
<dbReference type="AlphaFoldDB" id="A0A0L7MG04"/>
<keyword evidence="1" id="KW-0472">Membrane</keyword>